<evidence type="ECO:0000256" key="1">
    <source>
        <dbReference type="SAM" id="Phobius"/>
    </source>
</evidence>
<dbReference type="AlphaFoldDB" id="C0N3W0"/>
<feature type="transmembrane region" description="Helical" evidence="1">
    <location>
        <begin position="20"/>
        <end position="43"/>
    </location>
</feature>
<reference evidence="2 3" key="1">
    <citation type="journal article" date="2011" name="J. Bacteriol.">
        <title>Draft genome sequence of the chemolithoheterotrophic, halophilic methylotroph Methylophaga thiooxydans DMS010.</title>
        <authorList>
            <person name="Boden R."/>
            <person name="Ferriera S."/>
            <person name="Johnson J."/>
            <person name="Kelly D.P."/>
            <person name="Murrell J.C."/>
            <person name="Schafer H."/>
        </authorList>
    </citation>
    <scope>NUCLEOTIDE SEQUENCE [LARGE SCALE GENOMIC DNA]</scope>
    <source>
        <strain evidence="2 3">DMS010</strain>
    </source>
</reference>
<sequence length="320" mass="36947">MTAVIREIWQRWQKSRTQRIYMIPTRYGYGYAGLLLLMLLGAINYDNSLGHLLCFLLASLGHVAMHHSHRNLRDLDISITAIEPTFCLQHARFMLNVINQDDRDSFHISIAHQHKQDLPRWQFIKAFNPLHTIEHISANNNHSCSITIPALTRGWQPINKLRLSSNYPLGIFFSWTVYSQQAQVLVYPQAKGTRSLPMHQGLGKQAQYRPKTGDEEFAGLRRYRKGEPLHRIAWKAMARDDVMRSKHFASPEGDELWLSWQDVSDIIDLESKLSQLCQWLLQAETGGYLYGLDIPGTRIEPDSGKTHQHHCLKSLALYHD</sequence>
<keyword evidence="1" id="KW-1133">Transmembrane helix</keyword>
<organism evidence="2 3">
    <name type="scientific">Methylophaga thiooxydans DMS010</name>
    <dbReference type="NCBI Taxonomy" id="637616"/>
    <lineage>
        <taxon>Bacteria</taxon>
        <taxon>Pseudomonadati</taxon>
        <taxon>Pseudomonadota</taxon>
        <taxon>Gammaproteobacteria</taxon>
        <taxon>Thiotrichales</taxon>
        <taxon>Piscirickettsiaceae</taxon>
        <taxon>Methylophaga</taxon>
    </lineage>
</organism>
<proteinExistence type="predicted"/>
<dbReference type="RefSeq" id="WP_008290605.1">
    <property type="nucleotide sequence ID" value="NZ_GG657892.1"/>
</dbReference>
<dbReference type="Proteomes" id="UP000004679">
    <property type="component" value="Unassembled WGS sequence"/>
</dbReference>
<keyword evidence="1" id="KW-0472">Membrane</keyword>
<protein>
    <submittedName>
        <fullName evidence="2">Uncharacterized protein</fullName>
    </submittedName>
</protein>
<evidence type="ECO:0000313" key="2">
    <source>
        <dbReference type="EMBL" id="EEF80532.1"/>
    </source>
</evidence>
<dbReference type="HOGENOM" id="CLU_054568_0_1_6"/>
<gene>
    <name evidence="2" type="ORF">MDMS009_857</name>
</gene>
<keyword evidence="3" id="KW-1185">Reference proteome</keyword>
<accession>C0N3W0</accession>
<keyword evidence="1" id="KW-0812">Transmembrane</keyword>
<name>C0N3W0_9GAMM</name>
<dbReference type="PANTHER" id="PTHR34351:SF1">
    <property type="entry name" value="SLR1927 PROTEIN"/>
    <property type="match status" value="1"/>
</dbReference>
<dbReference type="PANTHER" id="PTHR34351">
    <property type="entry name" value="SLR1927 PROTEIN-RELATED"/>
    <property type="match status" value="1"/>
</dbReference>
<evidence type="ECO:0000313" key="3">
    <source>
        <dbReference type="Proteomes" id="UP000004679"/>
    </source>
</evidence>
<dbReference type="EMBL" id="GG657892">
    <property type="protein sequence ID" value="EEF80532.1"/>
    <property type="molecule type" value="Genomic_DNA"/>
</dbReference>